<dbReference type="PROSITE" id="PS00455">
    <property type="entry name" value="AMP_BINDING"/>
    <property type="match status" value="1"/>
</dbReference>
<feature type="transmembrane region" description="Helical" evidence="1">
    <location>
        <begin position="711"/>
        <end position="728"/>
    </location>
</feature>
<keyword evidence="1" id="KW-0812">Transmembrane</keyword>
<proteinExistence type="predicted"/>
<feature type="transmembrane region" description="Helical" evidence="1">
    <location>
        <begin position="641"/>
        <end position="657"/>
    </location>
</feature>
<feature type="transmembrane region" description="Helical" evidence="1">
    <location>
        <begin position="664"/>
        <end position="684"/>
    </location>
</feature>
<feature type="transmembrane region" description="Helical" evidence="1">
    <location>
        <begin position="618"/>
        <end position="635"/>
    </location>
</feature>
<name>A0AAN6RR60_9PEZI</name>
<dbReference type="Gene3D" id="3.30.300.30">
    <property type="match status" value="1"/>
</dbReference>
<dbReference type="InterPro" id="IPR000873">
    <property type="entry name" value="AMP-dep_synth/lig_dom"/>
</dbReference>
<feature type="domain" description="AMP-dependent synthetase/ligase" evidence="2">
    <location>
        <begin position="35"/>
        <end position="371"/>
    </location>
</feature>
<dbReference type="PANTHER" id="PTHR33927">
    <property type="entry name" value="TRANSMEMBRANE PROTEIN"/>
    <property type="match status" value="1"/>
</dbReference>
<evidence type="ECO:0000313" key="3">
    <source>
        <dbReference type="EMBL" id="KAK3899945.1"/>
    </source>
</evidence>
<dbReference type="InterPro" id="IPR052979">
    <property type="entry name" value="Adenylate-forming_domain"/>
</dbReference>
<dbReference type="Proteomes" id="UP001303889">
    <property type="component" value="Unassembled WGS sequence"/>
</dbReference>
<feature type="transmembrane region" description="Helical" evidence="1">
    <location>
        <begin position="780"/>
        <end position="798"/>
    </location>
</feature>
<organism evidence="3 4">
    <name type="scientific">Staphylotrichum tortipilum</name>
    <dbReference type="NCBI Taxonomy" id="2831512"/>
    <lineage>
        <taxon>Eukaryota</taxon>
        <taxon>Fungi</taxon>
        <taxon>Dikarya</taxon>
        <taxon>Ascomycota</taxon>
        <taxon>Pezizomycotina</taxon>
        <taxon>Sordariomycetes</taxon>
        <taxon>Sordariomycetidae</taxon>
        <taxon>Sordariales</taxon>
        <taxon>Chaetomiaceae</taxon>
        <taxon>Staphylotrichum</taxon>
    </lineage>
</organism>
<feature type="transmembrane region" description="Helical" evidence="1">
    <location>
        <begin position="591"/>
        <end position="611"/>
    </location>
</feature>
<dbReference type="Gene3D" id="3.40.50.12780">
    <property type="entry name" value="N-terminal domain of ligase-like"/>
    <property type="match status" value="1"/>
</dbReference>
<comment type="caution">
    <text evidence="3">The sequence shown here is derived from an EMBL/GenBank/DDBJ whole genome shotgun (WGS) entry which is preliminary data.</text>
</comment>
<dbReference type="InterPro" id="IPR042099">
    <property type="entry name" value="ANL_N_sf"/>
</dbReference>
<keyword evidence="1" id="KW-0472">Membrane</keyword>
<dbReference type="AlphaFoldDB" id="A0AAN6RR60"/>
<gene>
    <name evidence="3" type="ORF">C8A05DRAFT_46108</name>
</gene>
<keyword evidence="4" id="KW-1185">Reference proteome</keyword>
<dbReference type="PANTHER" id="PTHR33927:SF5">
    <property type="entry name" value="ENZYME, PUTATIVE (AFU_ORTHOLOGUE AFUA_8G01222)-RELATED"/>
    <property type="match status" value="1"/>
</dbReference>
<evidence type="ECO:0000313" key="4">
    <source>
        <dbReference type="Proteomes" id="UP001303889"/>
    </source>
</evidence>
<dbReference type="Pfam" id="PF00501">
    <property type="entry name" value="AMP-binding"/>
    <property type="match status" value="1"/>
</dbReference>
<dbReference type="SUPFAM" id="SSF56801">
    <property type="entry name" value="Acetyl-CoA synthetase-like"/>
    <property type="match status" value="1"/>
</dbReference>
<feature type="transmembrane region" description="Helical" evidence="1">
    <location>
        <begin position="748"/>
        <end position="768"/>
    </location>
</feature>
<dbReference type="InterPro" id="IPR045851">
    <property type="entry name" value="AMP-bd_C_sf"/>
</dbReference>
<evidence type="ECO:0000259" key="2">
    <source>
        <dbReference type="Pfam" id="PF00501"/>
    </source>
</evidence>
<sequence>MAQETLDIAGQAVPKHFTAGPVVASPFPTVTAAIRHAASTHPDSVAAIDLSQAVRREISYSQLETRVRCLAQRLRAAGVAPGDRVPLVVRRGIEMLVGIYAILLCGAQYVPLDGGIVPEATLQTVISQSGGGWVVCTKSTKNRMTKADSEVVRGCRLMCVEDDGGESEKVEEFDLATPESGCYVIYTSGTTGTPKGVDVTHSNVTNLLCTSPGNLGIQPGTRVGQVLNISFDMAAWEVLGCLCNGGTLVLRGSDWVPTLKEIDVLICTPSILSRKLPGEFANIKVVATAGEPSNQLLADKWAKQGTYYNCCGPTETTIVNTMVRHQPGAPLTIGKPTPNNSVYILDDDLRPVPLGEVGTLWAGGKGVSRGYVGLPDITAAKYRPDPFTDDGSMMYNSGDLGCWLASGEIEIHGRTDDQVKVNGFRVELDGVAHVMAATPGVQSAYALLIDGEIHGFIHPDTCDTQKVRQQVEKVLPYYSRPAHLHSVASIPLTPNGKTDKSALGELAINQRPIKYNTSSDTESGISPSDLERGIIESKQKGSIGTSSVGSNSTLDVSKEDGQTDFNLQADLPEKDRTKFFRNLVHRGFIPYRFLLMLVYLGNIGAIIAMYVDGINRPWIGYMVAINLVIAVLVRQDMVINALYTIFCSVPTSWPLWFRASCAKIYHLGGVHAGAATWASLWLLAGNISDVYCFSSHACGSAYPSHSKAYQAISWMLTALFATMLGFALPQFRSTHHNFFERWHRFLGWTMLSLFWVQTLLGISDAAILRSYGSTLTITPPFWLLLVATLSIASSWLWLRKVPVVCEVLSSHAIRLHFDYTVPVNGTFTRLSFRPLIEWHSFATVPAPDPDRGFPAGYSLVVSNAGDWTRSCIQKAPSHIWVRGLPTCGVMRIATLFSRVVIVATGSGIGPLMGHIRDPTCATACLWSTKDPVKTYGKDLVELVKKQIPGAVIWDTTAQGRPDMVKLSYNMAKSFRAEAVIIIANRKITTKVCYGLETRGVHAFGAIWDS</sequence>
<reference evidence="3" key="2">
    <citation type="submission" date="2023-05" db="EMBL/GenBank/DDBJ databases">
        <authorList>
            <consortium name="Lawrence Berkeley National Laboratory"/>
            <person name="Steindorff A."/>
            <person name="Hensen N."/>
            <person name="Bonometti L."/>
            <person name="Westerberg I."/>
            <person name="Brannstrom I.O."/>
            <person name="Guillou S."/>
            <person name="Cros-Aarteil S."/>
            <person name="Calhoun S."/>
            <person name="Haridas S."/>
            <person name="Kuo A."/>
            <person name="Mondo S."/>
            <person name="Pangilinan J."/>
            <person name="Riley R."/>
            <person name="Labutti K."/>
            <person name="Andreopoulos B."/>
            <person name="Lipzen A."/>
            <person name="Chen C."/>
            <person name="Yanf M."/>
            <person name="Daum C."/>
            <person name="Ng V."/>
            <person name="Clum A."/>
            <person name="Ohm R."/>
            <person name="Martin F."/>
            <person name="Silar P."/>
            <person name="Natvig D."/>
            <person name="Lalanne C."/>
            <person name="Gautier V."/>
            <person name="Ament-Velasquez S.L."/>
            <person name="Kruys A."/>
            <person name="Hutchinson M.I."/>
            <person name="Powell A.J."/>
            <person name="Barry K."/>
            <person name="Miller A.N."/>
            <person name="Grigoriev I.V."/>
            <person name="Debuchy R."/>
            <person name="Gladieux P."/>
            <person name="Thoren M.H."/>
            <person name="Johannesson H."/>
        </authorList>
    </citation>
    <scope>NUCLEOTIDE SEQUENCE</scope>
    <source>
        <strain evidence="3">CBS 103.79</strain>
    </source>
</reference>
<accession>A0AAN6RR60</accession>
<dbReference type="InterPro" id="IPR020845">
    <property type="entry name" value="AMP-binding_CS"/>
</dbReference>
<dbReference type="EMBL" id="MU855722">
    <property type="protein sequence ID" value="KAK3899945.1"/>
    <property type="molecule type" value="Genomic_DNA"/>
</dbReference>
<protein>
    <recommendedName>
        <fullName evidence="2">AMP-dependent synthetase/ligase domain-containing protein</fullName>
    </recommendedName>
</protein>
<reference evidence="3" key="1">
    <citation type="journal article" date="2023" name="Mol. Phylogenet. Evol.">
        <title>Genome-scale phylogeny and comparative genomics of the fungal order Sordariales.</title>
        <authorList>
            <person name="Hensen N."/>
            <person name="Bonometti L."/>
            <person name="Westerberg I."/>
            <person name="Brannstrom I.O."/>
            <person name="Guillou S."/>
            <person name="Cros-Aarteil S."/>
            <person name="Calhoun S."/>
            <person name="Haridas S."/>
            <person name="Kuo A."/>
            <person name="Mondo S."/>
            <person name="Pangilinan J."/>
            <person name="Riley R."/>
            <person name="LaButti K."/>
            <person name="Andreopoulos B."/>
            <person name="Lipzen A."/>
            <person name="Chen C."/>
            <person name="Yan M."/>
            <person name="Daum C."/>
            <person name="Ng V."/>
            <person name="Clum A."/>
            <person name="Steindorff A."/>
            <person name="Ohm R.A."/>
            <person name="Martin F."/>
            <person name="Silar P."/>
            <person name="Natvig D.O."/>
            <person name="Lalanne C."/>
            <person name="Gautier V."/>
            <person name="Ament-Velasquez S.L."/>
            <person name="Kruys A."/>
            <person name="Hutchinson M.I."/>
            <person name="Powell A.J."/>
            <person name="Barry K."/>
            <person name="Miller A.N."/>
            <person name="Grigoriev I.V."/>
            <person name="Debuchy R."/>
            <person name="Gladieux P."/>
            <person name="Hiltunen Thoren M."/>
            <person name="Johannesson H."/>
        </authorList>
    </citation>
    <scope>NUCLEOTIDE SEQUENCE</scope>
    <source>
        <strain evidence="3">CBS 103.79</strain>
    </source>
</reference>
<evidence type="ECO:0000256" key="1">
    <source>
        <dbReference type="SAM" id="Phobius"/>
    </source>
</evidence>
<keyword evidence="1" id="KW-1133">Transmembrane helix</keyword>